<name>A0AAD9KKU6_RIDPI</name>
<protein>
    <recommendedName>
        <fullName evidence="3">Sema domain-containing protein</fullName>
    </recommendedName>
</protein>
<dbReference type="GO" id="GO:0017154">
    <property type="term" value="F:semaphorin receptor activity"/>
    <property type="evidence" value="ECO:0007669"/>
    <property type="project" value="InterPro"/>
</dbReference>
<dbReference type="GO" id="GO:0002116">
    <property type="term" value="C:semaphorin receptor complex"/>
    <property type="evidence" value="ECO:0007669"/>
    <property type="project" value="TreeGrafter"/>
</dbReference>
<dbReference type="GO" id="GO:0005886">
    <property type="term" value="C:plasma membrane"/>
    <property type="evidence" value="ECO:0007669"/>
    <property type="project" value="TreeGrafter"/>
</dbReference>
<sequence length="392" mass="42888">MEPLLVLCGVLSIHSLLLQPVQGLVATFTTNHTLNKLAVDPVSGMIYVGATNQLYQLDSGLKLNDTDVTGPVMDNPSCLSVVNTSASTCEVGSKAELTKLTDNVNKILAVDKRNGQLITCGSIYQGGCEVRRLGDITTFKQYRKNEKFRIAANNATMSTVAFVALGASDPETDVLYVATTYTGNSIETQALRKNIPAVSSRQLVGRNTLDYAFQDDITGKSTKIYWNIEYRKTHIVDYVTGFSTGNFSYFMTVQQADTRTDSYVSKIIQICHSDRDYTSYVEMPLTCGDYNLLQAATVVETPGSTLQVTGAVVIATFSQSEPNSKVPTSRSAICVYTLSDIRQNFIDNLKHCYNGQGDYGKQFESEACTRRVSILSGTTYAISSETTCTLVF</sequence>
<reference evidence="4" key="1">
    <citation type="journal article" date="2023" name="Mol. Biol. Evol.">
        <title>Third-Generation Sequencing Reveals the Adaptive Role of the Epigenome in Three Deep-Sea Polychaetes.</title>
        <authorList>
            <person name="Perez M."/>
            <person name="Aroh O."/>
            <person name="Sun Y."/>
            <person name="Lan Y."/>
            <person name="Juniper S.K."/>
            <person name="Young C.R."/>
            <person name="Angers B."/>
            <person name="Qian P.Y."/>
        </authorList>
    </citation>
    <scope>NUCLEOTIDE SEQUENCE</scope>
    <source>
        <strain evidence="4">R07B-5</strain>
    </source>
</reference>
<evidence type="ECO:0000313" key="5">
    <source>
        <dbReference type="Proteomes" id="UP001209878"/>
    </source>
</evidence>
<evidence type="ECO:0000313" key="4">
    <source>
        <dbReference type="EMBL" id="KAK2173187.1"/>
    </source>
</evidence>
<dbReference type="PANTHER" id="PTHR22625:SF70">
    <property type="entry name" value="PLEXIN A, ISOFORM A"/>
    <property type="match status" value="1"/>
</dbReference>
<dbReference type="SMART" id="SM00630">
    <property type="entry name" value="Sema"/>
    <property type="match status" value="1"/>
</dbReference>
<dbReference type="InterPro" id="IPR001627">
    <property type="entry name" value="Semap_dom"/>
</dbReference>
<dbReference type="GO" id="GO:0030334">
    <property type="term" value="P:regulation of cell migration"/>
    <property type="evidence" value="ECO:0007669"/>
    <property type="project" value="TreeGrafter"/>
</dbReference>
<dbReference type="Pfam" id="PF01403">
    <property type="entry name" value="Sema"/>
    <property type="match status" value="1"/>
</dbReference>
<accession>A0AAD9KKU6</accession>
<comment type="caution">
    <text evidence="1">Lacks conserved residue(s) required for the propagation of feature annotation.</text>
</comment>
<dbReference type="InterPro" id="IPR036352">
    <property type="entry name" value="Semap_dom_sf"/>
</dbReference>
<evidence type="ECO:0000259" key="3">
    <source>
        <dbReference type="PROSITE" id="PS51004"/>
    </source>
</evidence>
<feature type="signal peptide" evidence="2">
    <location>
        <begin position="1"/>
        <end position="23"/>
    </location>
</feature>
<dbReference type="Gene3D" id="2.130.10.10">
    <property type="entry name" value="YVTN repeat-like/Quinoprotein amine dehydrogenase"/>
    <property type="match status" value="1"/>
</dbReference>
<evidence type="ECO:0000256" key="2">
    <source>
        <dbReference type="SAM" id="SignalP"/>
    </source>
</evidence>
<gene>
    <name evidence="4" type="ORF">NP493_894g00034</name>
</gene>
<feature type="chain" id="PRO_5041938538" description="Sema domain-containing protein" evidence="2">
    <location>
        <begin position="24"/>
        <end position="392"/>
    </location>
</feature>
<dbReference type="SUPFAM" id="SSF101912">
    <property type="entry name" value="Sema domain"/>
    <property type="match status" value="1"/>
</dbReference>
<keyword evidence="5" id="KW-1185">Reference proteome</keyword>
<keyword evidence="2" id="KW-0732">Signal</keyword>
<dbReference type="PANTHER" id="PTHR22625">
    <property type="entry name" value="PLEXIN"/>
    <property type="match status" value="1"/>
</dbReference>
<dbReference type="InterPro" id="IPR015943">
    <property type="entry name" value="WD40/YVTN_repeat-like_dom_sf"/>
</dbReference>
<dbReference type="PROSITE" id="PS51004">
    <property type="entry name" value="SEMA"/>
    <property type="match status" value="1"/>
</dbReference>
<dbReference type="CDD" id="cd11236">
    <property type="entry name" value="Sema_plexin_like"/>
    <property type="match status" value="1"/>
</dbReference>
<proteinExistence type="predicted"/>
<dbReference type="EMBL" id="JAODUO010000894">
    <property type="protein sequence ID" value="KAK2173187.1"/>
    <property type="molecule type" value="Genomic_DNA"/>
</dbReference>
<evidence type="ECO:0000256" key="1">
    <source>
        <dbReference type="PROSITE-ProRule" id="PRU00352"/>
    </source>
</evidence>
<organism evidence="4 5">
    <name type="scientific">Ridgeia piscesae</name>
    <name type="common">Tubeworm</name>
    <dbReference type="NCBI Taxonomy" id="27915"/>
    <lineage>
        <taxon>Eukaryota</taxon>
        <taxon>Metazoa</taxon>
        <taxon>Spiralia</taxon>
        <taxon>Lophotrochozoa</taxon>
        <taxon>Annelida</taxon>
        <taxon>Polychaeta</taxon>
        <taxon>Sedentaria</taxon>
        <taxon>Canalipalpata</taxon>
        <taxon>Sabellida</taxon>
        <taxon>Siboglinidae</taxon>
        <taxon>Ridgeia</taxon>
    </lineage>
</organism>
<dbReference type="Proteomes" id="UP001209878">
    <property type="component" value="Unassembled WGS sequence"/>
</dbReference>
<dbReference type="AlphaFoldDB" id="A0AAD9KKU6"/>
<feature type="domain" description="Sema" evidence="3">
    <location>
        <begin position="1"/>
        <end position="392"/>
    </location>
</feature>
<comment type="caution">
    <text evidence="4">The sequence shown here is derived from an EMBL/GenBank/DDBJ whole genome shotgun (WGS) entry which is preliminary data.</text>
</comment>
<dbReference type="InterPro" id="IPR031148">
    <property type="entry name" value="Plexin"/>
</dbReference>